<keyword evidence="3" id="KW-1185">Reference proteome</keyword>
<comment type="caution">
    <text evidence="2">The sequence shown here is derived from an EMBL/GenBank/DDBJ whole genome shotgun (WGS) entry which is preliminary data.</text>
</comment>
<feature type="compositionally biased region" description="Acidic residues" evidence="1">
    <location>
        <begin position="111"/>
        <end position="122"/>
    </location>
</feature>
<accession>A0AAV7J2L0</accession>
<dbReference type="AlphaFoldDB" id="A0AAV7J2L0"/>
<gene>
    <name evidence="2" type="ORF">KQX54_004674</name>
</gene>
<protein>
    <submittedName>
        <fullName evidence="2">Uncharacterized protein</fullName>
    </submittedName>
</protein>
<dbReference type="Proteomes" id="UP000826195">
    <property type="component" value="Unassembled WGS sequence"/>
</dbReference>
<sequence length="138" mass="15414">MAPSMVIRSNIEVREKKLRDSLDPMRGLTLENVEKILPLVTRKQAKVIKQYVGVLRRTHFGVTRKLKKEWLAKYLRDISKPKQSTQDYALGSGKKTVRGEIGNGVGVSVDTDADADDEDDDASTSIVPPAQPRVNVLR</sequence>
<reference evidence="2 3" key="1">
    <citation type="journal article" date="2021" name="J. Hered.">
        <title>A chromosome-level genome assembly of the parasitoid wasp, Cotesia glomerata (Hymenoptera: Braconidae).</title>
        <authorList>
            <person name="Pinto B.J."/>
            <person name="Weis J.J."/>
            <person name="Gamble T."/>
            <person name="Ode P.J."/>
            <person name="Paul R."/>
            <person name="Zaspel J.M."/>
        </authorList>
    </citation>
    <scope>NUCLEOTIDE SEQUENCE [LARGE SCALE GENOMIC DNA]</scope>
    <source>
        <strain evidence="2">CgM1</strain>
    </source>
</reference>
<evidence type="ECO:0000313" key="3">
    <source>
        <dbReference type="Proteomes" id="UP000826195"/>
    </source>
</evidence>
<proteinExistence type="predicted"/>
<dbReference type="EMBL" id="JAHXZJ010000001">
    <property type="protein sequence ID" value="KAH0566835.1"/>
    <property type="molecule type" value="Genomic_DNA"/>
</dbReference>
<evidence type="ECO:0000313" key="2">
    <source>
        <dbReference type="EMBL" id="KAH0566835.1"/>
    </source>
</evidence>
<name>A0AAV7J2L0_COTGL</name>
<organism evidence="2 3">
    <name type="scientific">Cotesia glomerata</name>
    <name type="common">Lepidopteran parasitic wasp</name>
    <name type="synonym">Apanteles glomeratus</name>
    <dbReference type="NCBI Taxonomy" id="32391"/>
    <lineage>
        <taxon>Eukaryota</taxon>
        <taxon>Metazoa</taxon>
        <taxon>Ecdysozoa</taxon>
        <taxon>Arthropoda</taxon>
        <taxon>Hexapoda</taxon>
        <taxon>Insecta</taxon>
        <taxon>Pterygota</taxon>
        <taxon>Neoptera</taxon>
        <taxon>Endopterygota</taxon>
        <taxon>Hymenoptera</taxon>
        <taxon>Apocrita</taxon>
        <taxon>Ichneumonoidea</taxon>
        <taxon>Braconidae</taxon>
        <taxon>Microgastrinae</taxon>
        <taxon>Cotesia</taxon>
    </lineage>
</organism>
<evidence type="ECO:0000256" key="1">
    <source>
        <dbReference type="SAM" id="MobiDB-lite"/>
    </source>
</evidence>
<feature type="region of interest" description="Disordered" evidence="1">
    <location>
        <begin position="101"/>
        <end position="138"/>
    </location>
</feature>